<keyword evidence="2" id="KW-1185">Reference proteome</keyword>
<dbReference type="Proteomes" id="UP001225788">
    <property type="component" value="Chromosome"/>
</dbReference>
<proteinExistence type="predicted"/>
<evidence type="ECO:0000313" key="1">
    <source>
        <dbReference type="EMBL" id="WLS01695.1"/>
    </source>
</evidence>
<evidence type="ECO:0000313" key="2">
    <source>
        <dbReference type="Proteomes" id="UP001225788"/>
    </source>
</evidence>
<reference evidence="1 2" key="1">
    <citation type="submission" date="2023-08" db="EMBL/GenBank/DDBJ databases">
        <title>Pathogen: clinical or host-associated sample.</title>
        <authorList>
            <person name="Hergert J."/>
            <person name="Casey R."/>
            <person name="Wagner J."/>
            <person name="Young E.L."/>
            <person name="Oakeson K.F."/>
        </authorList>
    </citation>
    <scope>NUCLEOTIDE SEQUENCE [LARGE SCALE GENOMIC DNA]</scope>
    <source>
        <strain evidence="1 2">UPHL-collab-2</strain>
    </source>
</reference>
<name>A0ABY9K179_9HYPH</name>
<accession>A0ABY9K179</accession>
<gene>
    <name evidence="1" type="ORF">Q9315_09560</name>
</gene>
<dbReference type="EMBL" id="CP132314">
    <property type="protein sequence ID" value="WLS01695.1"/>
    <property type="molecule type" value="Genomic_DNA"/>
</dbReference>
<protein>
    <submittedName>
        <fullName evidence="1">Uncharacterized protein</fullName>
    </submittedName>
</protein>
<dbReference type="RefSeq" id="WP_306156758.1">
    <property type="nucleotide sequence ID" value="NZ_CP132314.1"/>
</dbReference>
<organism evidence="1 2">
    <name type="scientific">Shinella oryzae</name>
    <dbReference type="NCBI Taxonomy" id="2871820"/>
    <lineage>
        <taxon>Bacteria</taxon>
        <taxon>Pseudomonadati</taxon>
        <taxon>Pseudomonadota</taxon>
        <taxon>Alphaproteobacteria</taxon>
        <taxon>Hyphomicrobiales</taxon>
        <taxon>Rhizobiaceae</taxon>
        <taxon>Shinella</taxon>
    </lineage>
</organism>
<sequence length="87" mass="9797">MTPWSWWAGELDADAYDLAAEEPTREAAIQVASRQMKPGERFQVIEARSSTDAKYEGADFVPFLRTRNHEIITVGPVLQKGHHNDAN</sequence>